<dbReference type="Gene3D" id="3.40.50.2300">
    <property type="match status" value="2"/>
</dbReference>
<dbReference type="AlphaFoldDB" id="A0A0L0TE06"/>
<evidence type="ECO:0000256" key="9">
    <source>
        <dbReference type="SAM" id="MobiDB-lite"/>
    </source>
</evidence>
<comment type="subcellular location">
    <subcellularLocation>
        <location evidence="1">Membrane</location>
        <topology evidence="1">Multi-pass membrane protein</topology>
    </subcellularLocation>
</comment>
<feature type="domain" description="G-protein coupled receptors family 3 profile" evidence="11">
    <location>
        <begin position="377"/>
        <end position="616"/>
    </location>
</feature>
<dbReference type="GO" id="GO:0038039">
    <property type="term" value="C:G protein-coupled receptor heterodimeric complex"/>
    <property type="evidence" value="ECO:0007669"/>
    <property type="project" value="TreeGrafter"/>
</dbReference>
<feature type="region of interest" description="Disordered" evidence="9">
    <location>
        <begin position="773"/>
        <end position="844"/>
    </location>
</feature>
<evidence type="ECO:0000256" key="3">
    <source>
        <dbReference type="ARBA" id="ARBA00022989"/>
    </source>
</evidence>
<feature type="compositionally biased region" description="Polar residues" evidence="9">
    <location>
        <begin position="778"/>
        <end position="789"/>
    </location>
</feature>
<dbReference type="PANTHER" id="PTHR10519:SF20">
    <property type="entry name" value="G-PROTEIN COUPLED RECEPTOR 156-RELATED"/>
    <property type="match status" value="1"/>
</dbReference>
<dbReference type="GO" id="GO:0004965">
    <property type="term" value="F:G protein-coupled GABA receptor activity"/>
    <property type="evidence" value="ECO:0007669"/>
    <property type="project" value="InterPro"/>
</dbReference>
<accession>A0A0L0TE06</accession>
<dbReference type="InterPro" id="IPR028082">
    <property type="entry name" value="Peripla_BP_I"/>
</dbReference>
<feature type="transmembrane region" description="Helical" evidence="10">
    <location>
        <begin position="486"/>
        <end position="508"/>
    </location>
</feature>
<evidence type="ECO:0000256" key="4">
    <source>
        <dbReference type="ARBA" id="ARBA00023040"/>
    </source>
</evidence>
<gene>
    <name evidence="12" type="ORF">AMAG_17148</name>
</gene>
<evidence type="ECO:0000313" key="13">
    <source>
        <dbReference type="Proteomes" id="UP000054350"/>
    </source>
</evidence>
<dbReference type="Pfam" id="PF01094">
    <property type="entry name" value="ANF_receptor"/>
    <property type="match status" value="1"/>
</dbReference>
<dbReference type="SUPFAM" id="SSF53822">
    <property type="entry name" value="Periplasmic binding protein-like I"/>
    <property type="match status" value="1"/>
</dbReference>
<evidence type="ECO:0000256" key="2">
    <source>
        <dbReference type="ARBA" id="ARBA00022692"/>
    </source>
</evidence>
<organism evidence="12 13">
    <name type="scientific">Allomyces macrogynus (strain ATCC 38327)</name>
    <name type="common">Allomyces javanicus var. macrogynus</name>
    <dbReference type="NCBI Taxonomy" id="578462"/>
    <lineage>
        <taxon>Eukaryota</taxon>
        <taxon>Fungi</taxon>
        <taxon>Fungi incertae sedis</taxon>
        <taxon>Blastocladiomycota</taxon>
        <taxon>Blastocladiomycetes</taxon>
        <taxon>Blastocladiales</taxon>
        <taxon>Blastocladiaceae</taxon>
        <taxon>Allomyces</taxon>
    </lineage>
</organism>
<keyword evidence="3 10" id="KW-1133">Transmembrane helix</keyword>
<evidence type="ECO:0000256" key="10">
    <source>
        <dbReference type="SAM" id="Phobius"/>
    </source>
</evidence>
<keyword evidence="5 10" id="KW-0472">Membrane</keyword>
<evidence type="ECO:0000256" key="5">
    <source>
        <dbReference type="ARBA" id="ARBA00023136"/>
    </source>
</evidence>
<dbReference type="STRING" id="578462.A0A0L0TE06"/>
<dbReference type="eggNOG" id="KOG1055">
    <property type="taxonomic scope" value="Eukaryota"/>
</dbReference>
<dbReference type="InterPro" id="IPR001828">
    <property type="entry name" value="ANF_lig-bd_rcpt"/>
</dbReference>
<keyword evidence="7" id="KW-0325">Glycoprotein</keyword>
<keyword evidence="2 10" id="KW-0812">Transmembrane</keyword>
<evidence type="ECO:0000259" key="11">
    <source>
        <dbReference type="PROSITE" id="PS50259"/>
    </source>
</evidence>
<dbReference type="Pfam" id="PF00003">
    <property type="entry name" value="7tm_3"/>
    <property type="match status" value="1"/>
</dbReference>
<dbReference type="EMBL" id="GG745385">
    <property type="protein sequence ID" value="KNE72910.1"/>
    <property type="molecule type" value="Genomic_DNA"/>
</dbReference>
<keyword evidence="8" id="KW-0807">Transducer</keyword>
<keyword evidence="6" id="KW-0675">Receptor</keyword>
<dbReference type="InterPro" id="IPR017978">
    <property type="entry name" value="GPCR_3_C"/>
</dbReference>
<dbReference type="Proteomes" id="UP000054350">
    <property type="component" value="Unassembled WGS sequence"/>
</dbReference>
<dbReference type="GO" id="GO:0007214">
    <property type="term" value="P:gamma-aminobutyric acid signaling pathway"/>
    <property type="evidence" value="ECO:0007669"/>
    <property type="project" value="TreeGrafter"/>
</dbReference>
<feature type="transmembrane region" description="Helical" evidence="10">
    <location>
        <begin position="412"/>
        <end position="432"/>
    </location>
</feature>
<feature type="transmembrane region" description="Helical" evidence="10">
    <location>
        <begin position="537"/>
        <end position="557"/>
    </location>
</feature>
<proteinExistence type="predicted"/>
<feature type="transmembrane region" description="Helical" evidence="10">
    <location>
        <begin position="444"/>
        <end position="465"/>
    </location>
</feature>
<reference evidence="12 13" key="1">
    <citation type="submission" date="2009-11" db="EMBL/GenBank/DDBJ databases">
        <title>Annotation of Allomyces macrogynus ATCC 38327.</title>
        <authorList>
            <consortium name="The Broad Institute Genome Sequencing Platform"/>
            <person name="Russ C."/>
            <person name="Cuomo C."/>
            <person name="Burger G."/>
            <person name="Gray M.W."/>
            <person name="Holland P.W.H."/>
            <person name="King N."/>
            <person name="Lang F.B.F."/>
            <person name="Roger A.J."/>
            <person name="Ruiz-Trillo I."/>
            <person name="Young S.K."/>
            <person name="Zeng Q."/>
            <person name="Gargeya S."/>
            <person name="Fitzgerald M."/>
            <person name="Haas B."/>
            <person name="Abouelleil A."/>
            <person name="Alvarado L."/>
            <person name="Arachchi H.M."/>
            <person name="Berlin A."/>
            <person name="Chapman S.B."/>
            <person name="Gearin G."/>
            <person name="Goldberg J."/>
            <person name="Griggs A."/>
            <person name="Gujja S."/>
            <person name="Hansen M."/>
            <person name="Heiman D."/>
            <person name="Howarth C."/>
            <person name="Larimer J."/>
            <person name="Lui A."/>
            <person name="MacDonald P.J.P."/>
            <person name="McCowen C."/>
            <person name="Montmayeur A."/>
            <person name="Murphy C."/>
            <person name="Neiman D."/>
            <person name="Pearson M."/>
            <person name="Priest M."/>
            <person name="Roberts A."/>
            <person name="Saif S."/>
            <person name="Shea T."/>
            <person name="Sisk P."/>
            <person name="Stolte C."/>
            <person name="Sykes S."/>
            <person name="Wortman J."/>
            <person name="Nusbaum C."/>
            <person name="Birren B."/>
        </authorList>
    </citation>
    <scope>NUCLEOTIDE SEQUENCE [LARGE SCALE GENOMIC DNA]</scope>
    <source>
        <strain evidence="12 13">ATCC 38327</strain>
    </source>
</reference>
<reference evidence="13" key="2">
    <citation type="submission" date="2009-11" db="EMBL/GenBank/DDBJ databases">
        <title>The Genome Sequence of Allomyces macrogynus strain ATCC 38327.</title>
        <authorList>
            <consortium name="The Broad Institute Genome Sequencing Platform"/>
            <person name="Russ C."/>
            <person name="Cuomo C."/>
            <person name="Shea T."/>
            <person name="Young S.K."/>
            <person name="Zeng Q."/>
            <person name="Koehrsen M."/>
            <person name="Haas B."/>
            <person name="Borodovsky M."/>
            <person name="Guigo R."/>
            <person name="Alvarado L."/>
            <person name="Berlin A."/>
            <person name="Borenstein D."/>
            <person name="Chen Z."/>
            <person name="Engels R."/>
            <person name="Freedman E."/>
            <person name="Gellesch M."/>
            <person name="Goldberg J."/>
            <person name="Griggs A."/>
            <person name="Gujja S."/>
            <person name="Heiman D."/>
            <person name="Hepburn T."/>
            <person name="Howarth C."/>
            <person name="Jen D."/>
            <person name="Larson L."/>
            <person name="Lewis B."/>
            <person name="Mehta T."/>
            <person name="Park D."/>
            <person name="Pearson M."/>
            <person name="Roberts A."/>
            <person name="Saif S."/>
            <person name="Shenoy N."/>
            <person name="Sisk P."/>
            <person name="Stolte C."/>
            <person name="Sykes S."/>
            <person name="Walk T."/>
            <person name="White J."/>
            <person name="Yandava C."/>
            <person name="Burger G."/>
            <person name="Gray M.W."/>
            <person name="Holland P.W.H."/>
            <person name="King N."/>
            <person name="Lang F.B.F."/>
            <person name="Roger A.J."/>
            <person name="Ruiz-Trillo I."/>
            <person name="Lander E."/>
            <person name="Nusbaum C."/>
        </authorList>
    </citation>
    <scope>NUCLEOTIDE SEQUENCE [LARGE SCALE GENOMIC DNA]</scope>
    <source>
        <strain evidence="13">ATCC 38327</strain>
    </source>
</reference>
<evidence type="ECO:0000256" key="1">
    <source>
        <dbReference type="ARBA" id="ARBA00004141"/>
    </source>
</evidence>
<dbReference type="PROSITE" id="PS50259">
    <property type="entry name" value="G_PROTEIN_RECEP_F3_4"/>
    <property type="match status" value="1"/>
</dbReference>
<protein>
    <recommendedName>
        <fullName evidence="11">G-protein coupled receptors family 3 profile domain-containing protein</fullName>
    </recommendedName>
</protein>
<feature type="transmembrane region" description="Helical" evidence="10">
    <location>
        <begin position="595"/>
        <end position="616"/>
    </location>
</feature>
<evidence type="ECO:0000256" key="7">
    <source>
        <dbReference type="ARBA" id="ARBA00023180"/>
    </source>
</evidence>
<keyword evidence="13" id="KW-1185">Reference proteome</keyword>
<dbReference type="PRINTS" id="PR00248">
    <property type="entry name" value="GPCRMGR"/>
</dbReference>
<sequence length="844" mass="90118">MPVMNALNPNYRFAFVRGNSGGNRAYAISAMWRLYDNNATVAYIGEYTSENTIPLVYVESRIRAWHCSGSASSSELSSNQFPRFFRTIPDNTQQGAAMAKFAFAMGWTHVNLLAATDSYGATITSSFLATAQTLGITISSTDVYVPGDHDLGPQVRNLANSYSNVHVVAAYAEDFAVLLREARVQGLLNADNAWLGTDALEMYMSGGIPTTSSNYATDMANANGVLYLAPYADTNSTAYQTMAAAYAAINMTYPISKVPYAALHYDCAVALARGLIQTAESVGPTNVTRADLVLERDFLPPPFAGASGEVSFSNEGDRAGSFSVWNMYGGQRFAAYHMFADGSVQSVAPAQFFSGSSTPPPDIPAKMVLYPQWSDPGVVITSVVRAVLIVLFLAGTAVLFKHRNEAIVRNLSFPFLVLITNGCIWVLVGEFVSVGKPSRVTCHAPVWILTIGYQMIIGSSAVKTYRIWRIFDNKSMRRLKTIQNPYLFKMVASLIALQSIIFGIWLGAFPSSPVASNSKKLLYYTCTSSSKVGEQAVMGTTLALNLALLVAVIYLGYKTRNVVSSFRETLWIIILRLPGVIILAFSFITMADFLLGAYMIRTIVMIYVVAFTYAALVGRVVIAILRGTTGAPEGAADPPAAAAAARAKFAAGGVGTTSMTSTARAGAVATTTGAPNPAIHVSMNHETGKVAHVSGQYAVKESSAWFATWTMHAGDGVVLPLAATQFDPHPGRAALCIELFAHGRAWLVQFESEPDRDAWVKVLAATCTVSSSSRSRSATGKATDVSTAAPNKEAAAGKMGKGKSVEALARAGTAQTNSSEAGLPGASVNASRVAIQPTRPTRQF</sequence>
<dbReference type="VEuPathDB" id="FungiDB:AMAG_17148"/>
<evidence type="ECO:0000313" key="12">
    <source>
        <dbReference type="EMBL" id="KNE72910.1"/>
    </source>
</evidence>
<feature type="transmembrane region" description="Helical" evidence="10">
    <location>
        <begin position="377"/>
        <end position="400"/>
    </location>
</feature>
<dbReference type="OrthoDB" id="5984008at2759"/>
<dbReference type="PANTHER" id="PTHR10519">
    <property type="entry name" value="GABA-B RECEPTOR"/>
    <property type="match status" value="1"/>
</dbReference>
<evidence type="ECO:0000256" key="8">
    <source>
        <dbReference type="ARBA" id="ARBA00023224"/>
    </source>
</evidence>
<name>A0A0L0TE06_ALLM3</name>
<keyword evidence="4" id="KW-0297">G-protein coupled receptor</keyword>
<evidence type="ECO:0000256" key="6">
    <source>
        <dbReference type="ARBA" id="ARBA00023170"/>
    </source>
</evidence>
<dbReference type="InterPro" id="IPR000337">
    <property type="entry name" value="GPCR_3"/>
</dbReference>
<dbReference type="InterPro" id="IPR002455">
    <property type="entry name" value="GPCR3_GABA-B"/>
</dbReference>
<feature type="transmembrane region" description="Helical" evidence="10">
    <location>
        <begin position="569"/>
        <end position="589"/>
    </location>
</feature>